<dbReference type="EMBL" id="QDFR01000004">
    <property type="protein sequence ID" value="PVE53247.1"/>
    <property type="molecule type" value="Genomic_DNA"/>
</dbReference>
<dbReference type="Pfam" id="PF01103">
    <property type="entry name" value="Omp85"/>
    <property type="match status" value="1"/>
</dbReference>
<evidence type="ECO:0000259" key="4">
    <source>
        <dbReference type="Pfam" id="PF01103"/>
    </source>
</evidence>
<keyword evidence="2" id="KW-0812">Transmembrane</keyword>
<dbReference type="PANTHER" id="PTHR12815">
    <property type="entry name" value="SORTING AND ASSEMBLY MACHINERY SAMM50 PROTEIN FAMILY MEMBER"/>
    <property type="match status" value="1"/>
</dbReference>
<comment type="caution">
    <text evidence="6">The sequence shown here is derived from an EMBL/GenBank/DDBJ whole genome shotgun (WGS) entry which is preliminary data.</text>
</comment>
<dbReference type="Gene3D" id="2.40.160.50">
    <property type="entry name" value="membrane protein fhac: a member of the omp85/tpsb transporter family"/>
    <property type="match status" value="1"/>
</dbReference>
<organism evidence="6 7">
    <name type="scientific">Rhizobium rhizogenes</name>
    <name type="common">Agrobacterium rhizogenes</name>
    <dbReference type="NCBI Taxonomy" id="359"/>
    <lineage>
        <taxon>Bacteria</taxon>
        <taxon>Pseudomonadati</taxon>
        <taxon>Pseudomonadota</taxon>
        <taxon>Alphaproteobacteria</taxon>
        <taxon>Hyphomicrobiales</taxon>
        <taxon>Rhizobiaceae</taxon>
        <taxon>Rhizobium/Agrobacterium group</taxon>
        <taxon>Rhizobium</taxon>
    </lineage>
</organism>
<proteinExistence type="predicted"/>
<dbReference type="InterPro" id="IPR039910">
    <property type="entry name" value="D15-like"/>
</dbReference>
<evidence type="ECO:0000256" key="2">
    <source>
        <dbReference type="ARBA" id="ARBA00022452"/>
    </source>
</evidence>
<feature type="domain" description="POTRA" evidence="5">
    <location>
        <begin position="244"/>
        <end position="315"/>
    </location>
</feature>
<comment type="subcellular location">
    <subcellularLocation>
        <location evidence="1">Membrane</location>
    </subcellularLocation>
</comment>
<evidence type="ECO:0000313" key="6">
    <source>
        <dbReference type="EMBL" id="PVE53247.1"/>
    </source>
</evidence>
<dbReference type="Gene3D" id="3.10.20.310">
    <property type="entry name" value="membrane protein fhac"/>
    <property type="match status" value="1"/>
</dbReference>
<evidence type="ECO:0000259" key="5">
    <source>
        <dbReference type="Pfam" id="PF07244"/>
    </source>
</evidence>
<dbReference type="GO" id="GO:0019867">
    <property type="term" value="C:outer membrane"/>
    <property type="evidence" value="ECO:0007669"/>
    <property type="project" value="InterPro"/>
</dbReference>
<feature type="domain" description="Bacterial surface antigen (D15)" evidence="4">
    <location>
        <begin position="342"/>
        <end position="642"/>
    </location>
</feature>
<protein>
    <recommendedName>
        <fullName evidence="8">Outer membrane protein assembly factor</fullName>
    </recommendedName>
</protein>
<dbReference type="AlphaFoldDB" id="A0AA92C2Y5"/>
<keyword evidence="3" id="KW-0472">Membrane</keyword>
<sequence>MPNKRTDQRMSIAYWRAGTALAVAAAVTCSPGFVREAFALKIFGIQLWGSDDDKENEVLNPVKFTVTLNTPGADSKLRDSLEKSSLLVAEPDKPASGDLGLLIRAKDDRDRLVAALYENARYGGIVKITIAGQDIDSIPPVPTFNTSGPVPIVIDVTPGPVFTLGTVRFEGEVGGHTPAEYGLVTGGDAGSLAIIRAGNKLIEDLKSESRPFAKLTKREAVANHANNTVDLTMVAEAGPIAATGDVTVKGDRAVDADFIRRYSRLNSGEPYSPERLRKASDRLRKLGVFSSISIKEANTLAPNGTLPLTIEVSEGKFRYFGVGAQYSTTEGAGLQGYWGHRNLFGKAESLRIEGAVTRLGEASTVQDMDYSAGITFVKPGIFTPETTFTASLKAKTEHPDSYDAQTVTAYAGFAYDFNDYDTASAGLEVEWENTEDAFGENQYLTTSVPLEFVRDKRNDKLNPTQGFRASIAATPSYEALNGTIFSSLEGSTTGYLGLGSDDQVVLAGKLAGGVLVGGGSLEDIPTTRRFFAGGGGSVRGYSYQEISPYAANGEATGGRSYIVTSLEARIKVTETIGIVPFVDAGIVSSEITPDFSDIRAGAGIGLRYQTPFGPLRLDVAMPLEKYPNGSSFGIYAGIGQAF</sequence>
<evidence type="ECO:0000256" key="3">
    <source>
        <dbReference type="ARBA" id="ARBA00023136"/>
    </source>
</evidence>
<dbReference type="PANTHER" id="PTHR12815:SF42">
    <property type="entry name" value="BACTERIAL SURFACE ANTIGEN (D15) DOMAIN-CONTAINING PROTEIN"/>
    <property type="match status" value="1"/>
</dbReference>
<evidence type="ECO:0008006" key="8">
    <source>
        <dbReference type="Google" id="ProtNLM"/>
    </source>
</evidence>
<evidence type="ECO:0000313" key="7">
    <source>
        <dbReference type="Proteomes" id="UP000244335"/>
    </source>
</evidence>
<dbReference type="Pfam" id="PF07244">
    <property type="entry name" value="POTRA"/>
    <property type="match status" value="1"/>
</dbReference>
<dbReference type="InterPro" id="IPR000184">
    <property type="entry name" value="Bac_surfAg_D15"/>
</dbReference>
<name>A0AA92C2Y5_RHIRH</name>
<dbReference type="Proteomes" id="UP000244335">
    <property type="component" value="Unassembled WGS sequence"/>
</dbReference>
<gene>
    <name evidence="6" type="ORF">DC430_15120</name>
</gene>
<evidence type="ECO:0000256" key="1">
    <source>
        <dbReference type="ARBA" id="ARBA00004370"/>
    </source>
</evidence>
<dbReference type="InterPro" id="IPR010827">
    <property type="entry name" value="BamA/TamA_POTRA"/>
</dbReference>
<reference evidence="6 7" key="1">
    <citation type="submission" date="2018-04" db="EMBL/GenBank/DDBJ databases">
        <authorList>
            <person name="Hagen T."/>
        </authorList>
    </citation>
    <scope>NUCLEOTIDE SEQUENCE [LARGE SCALE GENOMIC DNA]</scope>
    <source>
        <strain evidence="6 7">TPD7009</strain>
    </source>
</reference>
<keyword evidence="2" id="KW-1134">Transmembrane beta strand</keyword>
<accession>A0AA92C2Y5</accession>